<comment type="similarity">
    <text evidence="1">Belongs to the RNA polymerase beta chain family.</text>
</comment>
<comment type="catalytic activity">
    <reaction evidence="7">
        <text>RNA(n) + a ribonucleoside 5'-triphosphate = RNA(n+1) + diphosphate</text>
        <dbReference type="Rhea" id="RHEA:21248"/>
        <dbReference type="Rhea" id="RHEA-COMP:14527"/>
        <dbReference type="Rhea" id="RHEA-COMP:17342"/>
        <dbReference type="ChEBI" id="CHEBI:33019"/>
        <dbReference type="ChEBI" id="CHEBI:61557"/>
        <dbReference type="ChEBI" id="CHEBI:140395"/>
        <dbReference type="EC" id="2.7.7.6"/>
    </reaction>
</comment>
<keyword evidence="11" id="KW-1185">Reference proteome</keyword>
<reference evidence="11" key="1">
    <citation type="journal article" date="2016" name="Nature">
        <title>The genome of the seagrass Zostera marina reveals angiosperm adaptation to the sea.</title>
        <authorList>
            <person name="Olsen J.L."/>
            <person name="Rouze P."/>
            <person name="Verhelst B."/>
            <person name="Lin Y.-C."/>
            <person name="Bayer T."/>
            <person name="Collen J."/>
            <person name="Dattolo E."/>
            <person name="De Paoli E."/>
            <person name="Dittami S."/>
            <person name="Maumus F."/>
            <person name="Michel G."/>
            <person name="Kersting A."/>
            <person name="Lauritano C."/>
            <person name="Lohaus R."/>
            <person name="Toepel M."/>
            <person name="Tonon T."/>
            <person name="Vanneste K."/>
            <person name="Amirebrahimi M."/>
            <person name="Brakel J."/>
            <person name="Bostroem C."/>
            <person name="Chovatia M."/>
            <person name="Grimwood J."/>
            <person name="Jenkins J.W."/>
            <person name="Jueterbock A."/>
            <person name="Mraz A."/>
            <person name="Stam W.T."/>
            <person name="Tice H."/>
            <person name="Bornberg-Bauer E."/>
            <person name="Green P.J."/>
            <person name="Pearson G.A."/>
            <person name="Procaccini G."/>
            <person name="Duarte C.M."/>
            <person name="Schmutz J."/>
            <person name="Reusch T.B.H."/>
            <person name="Van de Peer Y."/>
        </authorList>
    </citation>
    <scope>NUCLEOTIDE SEQUENCE [LARGE SCALE GENOMIC DNA]</scope>
    <source>
        <strain evidence="11">cv. Finnish</strain>
    </source>
</reference>
<evidence type="ECO:0000256" key="7">
    <source>
        <dbReference type="ARBA" id="ARBA00048552"/>
    </source>
</evidence>
<evidence type="ECO:0000313" key="10">
    <source>
        <dbReference type="EMBL" id="KMZ68265.1"/>
    </source>
</evidence>
<dbReference type="Pfam" id="PF04563">
    <property type="entry name" value="RNA_pol_Rpb2_1"/>
    <property type="match status" value="1"/>
</dbReference>
<dbReference type="GO" id="GO:0003899">
    <property type="term" value="F:DNA-directed RNA polymerase activity"/>
    <property type="evidence" value="ECO:0007669"/>
    <property type="project" value="UniProtKB-EC"/>
</dbReference>
<dbReference type="GO" id="GO:0003677">
    <property type="term" value="F:DNA binding"/>
    <property type="evidence" value="ECO:0007669"/>
    <property type="project" value="InterPro"/>
</dbReference>
<dbReference type="GO" id="GO:0006351">
    <property type="term" value="P:DNA-templated transcription"/>
    <property type="evidence" value="ECO:0007669"/>
    <property type="project" value="InterPro"/>
</dbReference>
<dbReference type="InterPro" id="IPR015712">
    <property type="entry name" value="DNA-dir_RNA_pol_su2"/>
</dbReference>
<dbReference type="AlphaFoldDB" id="A0A0K9PJ52"/>
<dbReference type="EC" id="2.7.7.6" evidence="2"/>
<dbReference type="InterPro" id="IPR007644">
    <property type="entry name" value="RNA_pol_bsu_protrusion"/>
</dbReference>
<dbReference type="InterPro" id="IPR037034">
    <property type="entry name" value="RNA_pol_Rpb2_2_sf"/>
</dbReference>
<accession>A0A0K9PJ52</accession>
<proteinExistence type="inferred from homology"/>
<feature type="domain" description="RNA polymerase Rpb2" evidence="8">
    <location>
        <begin position="186"/>
        <end position="363"/>
    </location>
</feature>
<evidence type="ECO:0000259" key="8">
    <source>
        <dbReference type="Pfam" id="PF04561"/>
    </source>
</evidence>
<evidence type="ECO:0000256" key="1">
    <source>
        <dbReference type="ARBA" id="ARBA00006835"/>
    </source>
</evidence>
<gene>
    <name evidence="10" type="ORF">ZOSMA_243G00040</name>
</gene>
<dbReference type="SUPFAM" id="SSF64484">
    <property type="entry name" value="beta and beta-prime subunits of DNA dependent RNA-polymerase"/>
    <property type="match status" value="1"/>
</dbReference>
<dbReference type="Gene3D" id="3.90.1110.10">
    <property type="entry name" value="RNA polymerase Rpb2, domain 2"/>
    <property type="match status" value="1"/>
</dbReference>
<dbReference type="GO" id="GO:0032549">
    <property type="term" value="F:ribonucleoside binding"/>
    <property type="evidence" value="ECO:0007669"/>
    <property type="project" value="InterPro"/>
</dbReference>
<protein>
    <recommendedName>
        <fullName evidence="2">DNA-directed RNA polymerase</fullName>
        <ecNumber evidence="2">2.7.7.6</ecNumber>
    </recommendedName>
</protein>
<dbReference type="EMBL" id="LFYR01000850">
    <property type="protein sequence ID" value="KMZ68265.1"/>
    <property type="molecule type" value="Genomic_DNA"/>
</dbReference>
<keyword evidence="6" id="KW-0804">Transcription</keyword>
<evidence type="ECO:0000259" key="9">
    <source>
        <dbReference type="Pfam" id="PF04563"/>
    </source>
</evidence>
<feature type="domain" description="RNA polymerase beta subunit protrusion" evidence="9">
    <location>
        <begin position="36"/>
        <end position="395"/>
    </location>
</feature>
<dbReference type="InterPro" id="IPR007642">
    <property type="entry name" value="RNA_pol_Rpb2_2"/>
</dbReference>
<dbReference type="Gene3D" id="3.90.1100.10">
    <property type="match status" value="1"/>
</dbReference>
<sequence>MDFEKEQQPMLRSMAKPIKNAVDKYQLLPEFLKVRGLVKQHLDSFNYFVTCGIKKIMRANDKIECKFDSDLYLRYNDIYIGEPVIVTDFKPQQLTPQKCRLTDTTYSAPIYVDVTFTSGNQKPRIPKIKKKIIIGRIPIMLRSCHCVLNGKDEFELAKLGECPLDPGGYFVVKGAEKVILIQEQLSKNRIIIETDYKGRVSASVTTSSTQGVKSKTVFFMEKDKIYLQLNTFVKPIPIVVVLKAMGMESEQDIVQMLGSDPKYGSLLQPSLLECSSEDIHSKQQALAFLGSKVGNQVNPGILSKEEKAKYVLLQVFLGNVPITDDNIWPKCLYTGVMLRRMMDAIINTDTFDDKDYVGNKRLELSGQLVSLLFEDLFKTMNTTAVAEINKAHSKTARSTNLDFIPVS</sequence>
<dbReference type="Proteomes" id="UP000036987">
    <property type="component" value="Unassembled WGS sequence"/>
</dbReference>
<evidence type="ECO:0000256" key="6">
    <source>
        <dbReference type="ARBA" id="ARBA00023163"/>
    </source>
</evidence>
<dbReference type="STRING" id="29655.A0A0K9PJ52"/>
<evidence type="ECO:0000256" key="3">
    <source>
        <dbReference type="ARBA" id="ARBA00022478"/>
    </source>
</evidence>
<dbReference type="OrthoDB" id="10248617at2759"/>
<dbReference type="OMA" id="GKICPSE"/>
<evidence type="ECO:0000313" key="11">
    <source>
        <dbReference type="Proteomes" id="UP000036987"/>
    </source>
</evidence>
<keyword evidence="3" id="KW-0240">DNA-directed RNA polymerase</keyword>
<evidence type="ECO:0000256" key="4">
    <source>
        <dbReference type="ARBA" id="ARBA00022679"/>
    </source>
</evidence>
<organism evidence="10 11">
    <name type="scientific">Zostera marina</name>
    <name type="common">Eelgrass</name>
    <dbReference type="NCBI Taxonomy" id="29655"/>
    <lineage>
        <taxon>Eukaryota</taxon>
        <taxon>Viridiplantae</taxon>
        <taxon>Streptophyta</taxon>
        <taxon>Embryophyta</taxon>
        <taxon>Tracheophyta</taxon>
        <taxon>Spermatophyta</taxon>
        <taxon>Magnoliopsida</taxon>
        <taxon>Liliopsida</taxon>
        <taxon>Zosteraceae</taxon>
        <taxon>Zostera</taxon>
    </lineage>
</organism>
<evidence type="ECO:0000256" key="2">
    <source>
        <dbReference type="ARBA" id="ARBA00012418"/>
    </source>
</evidence>
<dbReference type="FunFam" id="3.90.1110.10:FF:000006">
    <property type="entry name" value="DNA-directed RNA polymerase subunit beta"/>
    <property type="match status" value="1"/>
</dbReference>
<dbReference type="FunFam" id="3.90.1100.10:FF:000014">
    <property type="entry name" value="DNA-directed RNA polymerase subunit beta"/>
    <property type="match status" value="1"/>
</dbReference>
<dbReference type="GO" id="GO:0000428">
    <property type="term" value="C:DNA-directed RNA polymerase complex"/>
    <property type="evidence" value="ECO:0007669"/>
    <property type="project" value="UniProtKB-KW"/>
</dbReference>
<keyword evidence="4" id="KW-0808">Transferase</keyword>
<comment type="caution">
    <text evidence="10">The sequence shown here is derived from an EMBL/GenBank/DDBJ whole genome shotgun (WGS) entry which is preliminary data.</text>
</comment>
<name>A0A0K9PJ52_ZOSMR</name>
<dbReference type="Pfam" id="PF04561">
    <property type="entry name" value="RNA_pol_Rpb2_2"/>
    <property type="match status" value="1"/>
</dbReference>
<dbReference type="PANTHER" id="PTHR20856">
    <property type="entry name" value="DNA-DIRECTED RNA POLYMERASE I SUBUNIT 2"/>
    <property type="match status" value="1"/>
</dbReference>
<evidence type="ECO:0000256" key="5">
    <source>
        <dbReference type="ARBA" id="ARBA00022695"/>
    </source>
</evidence>
<keyword evidence="5" id="KW-0548">Nucleotidyltransferase</keyword>